<proteinExistence type="predicted"/>
<reference evidence="1 2" key="1">
    <citation type="submission" date="2016-11" db="EMBL/GenBank/DDBJ databases">
        <authorList>
            <person name="Jaros S."/>
            <person name="Januszkiewicz K."/>
            <person name="Wedrychowicz H."/>
        </authorList>
    </citation>
    <scope>NUCLEOTIDE SEQUENCE [LARGE SCALE GENOMIC DNA]</scope>
    <source>
        <strain evidence="1 2">DSM 3074</strain>
    </source>
</reference>
<dbReference type="AlphaFoldDB" id="A0A1M6CKF1"/>
<dbReference type="Proteomes" id="UP000191240">
    <property type="component" value="Unassembled WGS sequence"/>
</dbReference>
<protein>
    <submittedName>
        <fullName evidence="1">Uncharacterized protein</fullName>
    </submittedName>
</protein>
<sequence>MKGIEDMSHEEFTNWFFGTVKELYIKHFGQDDWDGLSPHQQHELIMSLAKDLLYAKTRR</sequence>
<name>A0A1M6CKF1_9FIRM</name>
<dbReference type="RefSeq" id="WP_080325622.1">
    <property type="nucleotide sequence ID" value="NZ_FQYW01000008.1"/>
</dbReference>
<dbReference type="EMBL" id="FQYW01000008">
    <property type="protein sequence ID" value="SHI61234.1"/>
    <property type="molecule type" value="Genomic_DNA"/>
</dbReference>
<organism evidence="1 2">
    <name type="scientific">Anaerovibrio lipolyticus DSM 3074</name>
    <dbReference type="NCBI Taxonomy" id="1120997"/>
    <lineage>
        <taxon>Bacteria</taxon>
        <taxon>Bacillati</taxon>
        <taxon>Bacillota</taxon>
        <taxon>Negativicutes</taxon>
        <taxon>Selenomonadales</taxon>
        <taxon>Selenomonadaceae</taxon>
        <taxon>Anaerovibrio</taxon>
    </lineage>
</organism>
<evidence type="ECO:0000313" key="1">
    <source>
        <dbReference type="EMBL" id="SHI61234.1"/>
    </source>
</evidence>
<dbReference type="OrthoDB" id="9783413at2"/>
<accession>A0A1M6CKF1</accession>
<gene>
    <name evidence="1" type="ORF">SAMN02745671_01145</name>
</gene>
<evidence type="ECO:0000313" key="2">
    <source>
        <dbReference type="Proteomes" id="UP000191240"/>
    </source>
</evidence>